<dbReference type="Proteomes" id="UP001213000">
    <property type="component" value="Unassembled WGS sequence"/>
</dbReference>
<reference evidence="1" key="1">
    <citation type="submission" date="2022-07" db="EMBL/GenBank/DDBJ databases">
        <title>Genome Sequence of Leucocoprinus birnbaumii.</title>
        <authorList>
            <person name="Buettner E."/>
        </authorList>
    </citation>
    <scope>NUCLEOTIDE SEQUENCE</scope>
    <source>
        <strain evidence="1">VT141</strain>
    </source>
</reference>
<dbReference type="EMBL" id="JANIEX010000662">
    <property type="protein sequence ID" value="KAJ3564441.1"/>
    <property type="molecule type" value="Genomic_DNA"/>
</dbReference>
<evidence type="ECO:0008006" key="3">
    <source>
        <dbReference type="Google" id="ProtNLM"/>
    </source>
</evidence>
<name>A0AAD5YTW0_9AGAR</name>
<organism evidence="1 2">
    <name type="scientific">Leucocoprinus birnbaumii</name>
    <dbReference type="NCBI Taxonomy" id="56174"/>
    <lineage>
        <taxon>Eukaryota</taxon>
        <taxon>Fungi</taxon>
        <taxon>Dikarya</taxon>
        <taxon>Basidiomycota</taxon>
        <taxon>Agaricomycotina</taxon>
        <taxon>Agaricomycetes</taxon>
        <taxon>Agaricomycetidae</taxon>
        <taxon>Agaricales</taxon>
        <taxon>Agaricineae</taxon>
        <taxon>Agaricaceae</taxon>
        <taxon>Leucocoprinus</taxon>
    </lineage>
</organism>
<evidence type="ECO:0000313" key="1">
    <source>
        <dbReference type="EMBL" id="KAJ3564441.1"/>
    </source>
</evidence>
<accession>A0AAD5YTW0</accession>
<proteinExistence type="predicted"/>
<keyword evidence="2" id="KW-1185">Reference proteome</keyword>
<gene>
    <name evidence="1" type="ORF">NP233_g8291</name>
</gene>
<sequence>MSLPSEALDLIIHYSRPVFDTSDEIWEIVGDPNFHLTLAAVSTHWREAVLSKPVLWTTILFRNVRLARADKYAHYLQLCFERSKKLYLDISISFAKGEWDYSPHLLTSSSDTLILKNLDRIYDLRPQFPPYKWIAMIPTMPTLNTLGIISRFDDIISLPKLEIEALVDIFIRAPAREIRFQPCNESISRIKLTKVPIDVCIRLLQGCPSLIEFSCSRAGSPTDDFRSAILRGSLTLQYLSHFEWEVPGAPAIDWSDALMEHLRLPSLTSLVWRETNASAWGHSARLFFENLPTTFKNLRIVGVSDASVREVDIMGWIHYNTEVETVQMVDCGGELIRSLFENMLFEEGADEDDSFYFPLLESVVINGCRDSNGGTLHVLPAELGIIFAEALKAREESLLTFVLEMNSVGLEEWLPSVKDMLMELEQDGLDLAIYDRSRSVDWLEFKEVISDSFQDWIEQWD</sequence>
<comment type="caution">
    <text evidence="1">The sequence shown here is derived from an EMBL/GenBank/DDBJ whole genome shotgun (WGS) entry which is preliminary data.</text>
</comment>
<dbReference type="AlphaFoldDB" id="A0AAD5YTW0"/>
<evidence type="ECO:0000313" key="2">
    <source>
        <dbReference type="Proteomes" id="UP001213000"/>
    </source>
</evidence>
<protein>
    <recommendedName>
        <fullName evidence="3">F-box domain-containing protein</fullName>
    </recommendedName>
</protein>